<dbReference type="Proteomes" id="UP000037696">
    <property type="component" value="Unassembled WGS sequence"/>
</dbReference>
<evidence type="ECO:0000256" key="15">
    <source>
        <dbReference type="SAM" id="Phobius"/>
    </source>
</evidence>
<dbReference type="Pfam" id="PF06682">
    <property type="entry name" value="SARAF"/>
    <property type="match status" value="1"/>
</dbReference>
<keyword evidence="6 15" id="KW-0812">Transmembrane</keyword>
<keyword evidence="4" id="KW-0813">Transport</keyword>
<dbReference type="GO" id="GO:2001256">
    <property type="term" value="P:regulation of store-operated calcium entry"/>
    <property type="evidence" value="ECO:0007669"/>
    <property type="project" value="InterPro"/>
</dbReference>
<evidence type="ECO:0000256" key="4">
    <source>
        <dbReference type="ARBA" id="ARBA00022448"/>
    </source>
</evidence>
<evidence type="ECO:0000256" key="13">
    <source>
        <dbReference type="ARBA" id="ARBA00031116"/>
    </source>
</evidence>
<feature type="compositionally biased region" description="Gly residues" evidence="14">
    <location>
        <begin position="214"/>
        <end position="228"/>
    </location>
</feature>
<feature type="chain" id="PRO_5005857661" description="Store-operated calcium entry-associated regulatory factor" evidence="16">
    <location>
        <begin position="24"/>
        <end position="317"/>
    </location>
</feature>
<keyword evidence="8" id="KW-0256">Endoplasmic reticulum</keyword>
<evidence type="ECO:0000256" key="14">
    <source>
        <dbReference type="SAM" id="MobiDB-lite"/>
    </source>
</evidence>
<dbReference type="AlphaFoldDB" id="A0A0N0RYH0"/>
<proteinExistence type="inferred from homology"/>
<accession>A0A0N0RYH0</accession>
<comment type="similarity">
    <text evidence="2">Belongs to the SARAF family.</text>
</comment>
<feature type="region of interest" description="Disordered" evidence="14">
    <location>
        <begin position="269"/>
        <end position="317"/>
    </location>
</feature>
<dbReference type="GO" id="GO:0005789">
    <property type="term" value="C:endoplasmic reticulum membrane"/>
    <property type="evidence" value="ECO:0007669"/>
    <property type="project" value="UniProtKB-SubCell"/>
</dbReference>
<organism evidence="17 18">
    <name type="scientific">Penicillium nordicum</name>
    <dbReference type="NCBI Taxonomy" id="229535"/>
    <lineage>
        <taxon>Eukaryota</taxon>
        <taxon>Fungi</taxon>
        <taxon>Dikarya</taxon>
        <taxon>Ascomycota</taxon>
        <taxon>Pezizomycotina</taxon>
        <taxon>Eurotiomycetes</taxon>
        <taxon>Eurotiomycetidae</taxon>
        <taxon>Eurotiales</taxon>
        <taxon>Aspergillaceae</taxon>
        <taxon>Penicillium</taxon>
    </lineage>
</organism>
<comment type="caution">
    <text evidence="17">The sequence shown here is derived from an EMBL/GenBank/DDBJ whole genome shotgun (WGS) entry which is preliminary data.</text>
</comment>
<reference evidence="17 18" key="1">
    <citation type="submission" date="2015-08" db="EMBL/GenBank/DDBJ databases">
        <title>Genome sequencing of Penicillium nordicum.</title>
        <authorList>
            <person name="Nguyen H.D."/>
            <person name="Seifert K.A."/>
        </authorList>
    </citation>
    <scope>NUCLEOTIDE SEQUENCE [LARGE SCALE GENOMIC DNA]</scope>
    <source>
        <strain evidence="17 18">DAOMC 185683</strain>
    </source>
</reference>
<feature type="signal peptide" evidence="16">
    <location>
        <begin position="1"/>
        <end position="23"/>
    </location>
</feature>
<dbReference type="EMBL" id="LHQQ01000127">
    <property type="protein sequence ID" value="KOS41595.1"/>
    <property type="molecule type" value="Genomic_DNA"/>
</dbReference>
<evidence type="ECO:0000313" key="17">
    <source>
        <dbReference type="EMBL" id="KOS41595.1"/>
    </source>
</evidence>
<evidence type="ECO:0000256" key="8">
    <source>
        <dbReference type="ARBA" id="ARBA00022824"/>
    </source>
</evidence>
<name>A0A0N0RYH0_9EURO</name>
<evidence type="ECO:0000256" key="7">
    <source>
        <dbReference type="ARBA" id="ARBA00022729"/>
    </source>
</evidence>
<evidence type="ECO:0000256" key="11">
    <source>
        <dbReference type="ARBA" id="ARBA00023065"/>
    </source>
</evidence>
<keyword evidence="9" id="KW-0106">Calcium</keyword>
<keyword evidence="18" id="KW-1185">Reference proteome</keyword>
<evidence type="ECO:0000256" key="5">
    <source>
        <dbReference type="ARBA" id="ARBA00022568"/>
    </source>
</evidence>
<gene>
    <name evidence="17" type="ORF">ACN38_g7528</name>
</gene>
<evidence type="ECO:0000256" key="10">
    <source>
        <dbReference type="ARBA" id="ARBA00022989"/>
    </source>
</evidence>
<dbReference type="InterPro" id="IPR009567">
    <property type="entry name" value="SARAF"/>
</dbReference>
<evidence type="ECO:0000313" key="18">
    <source>
        <dbReference type="Proteomes" id="UP000037696"/>
    </source>
</evidence>
<dbReference type="STRING" id="229535.A0A0N0RYH0"/>
<keyword evidence="11" id="KW-0406">Ion transport</keyword>
<evidence type="ECO:0000256" key="16">
    <source>
        <dbReference type="SAM" id="SignalP"/>
    </source>
</evidence>
<evidence type="ECO:0000256" key="2">
    <source>
        <dbReference type="ARBA" id="ARBA00006833"/>
    </source>
</evidence>
<dbReference type="PANTHER" id="PTHR15929:SF0">
    <property type="entry name" value="STORE-OPERATED CALCIUM ENTRY-ASSOCIATED REGULATORY FACTOR"/>
    <property type="match status" value="1"/>
</dbReference>
<evidence type="ECO:0000256" key="9">
    <source>
        <dbReference type="ARBA" id="ARBA00022837"/>
    </source>
</evidence>
<sequence>MHTFNKLALTALLLISSATCTSSSKPPGKDAILLSNVQSLTLRAHHMTSARRVSPIPQLSCAGPSKQICNLYQPEVMRCTNQGYDYDIEDVQWTCTADLPVEFKLGATDVICEGYRNADDKWVLKGSCGVEYRLLLTEAGEKRFGKKGGDSEWDWAGNRSGGGVQKIMAVIGDLIFFGFIAAVFILIFWPLLAQCFGWGNRRGRRAGPAPGWGGFWGGGGGGGGGGGNDPPPPYSSFDPYKSAGRQQGWTPGFWSGALGGGAAGYQMGRWAGSGSRGGMPMGRSDRYDPGEGSSRSRSSPQFSSTTASTGFGSTRRR</sequence>
<evidence type="ECO:0000256" key="12">
    <source>
        <dbReference type="ARBA" id="ARBA00023136"/>
    </source>
</evidence>
<dbReference type="OrthoDB" id="20303at2759"/>
<feature type="region of interest" description="Disordered" evidence="14">
    <location>
        <begin position="214"/>
        <end position="241"/>
    </location>
</feature>
<comment type="subcellular location">
    <subcellularLocation>
        <location evidence="1">Endoplasmic reticulum membrane</location>
        <topology evidence="1">Single-pass type I membrane protein</topology>
    </subcellularLocation>
</comment>
<keyword evidence="12 15" id="KW-0472">Membrane</keyword>
<keyword evidence="5" id="KW-0109">Calcium transport</keyword>
<feature type="transmembrane region" description="Helical" evidence="15">
    <location>
        <begin position="174"/>
        <end position="196"/>
    </location>
</feature>
<keyword evidence="10 15" id="KW-1133">Transmembrane helix</keyword>
<keyword evidence="7 16" id="KW-0732">Signal</keyword>
<feature type="compositionally biased region" description="Low complexity" evidence="14">
    <location>
        <begin position="293"/>
        <end position="317"/>
    </location>
</feature>
<dbReference type="GO" id="GO:0006816">
    <property type="term" value="P:calcium ion transport"/>
    <property type="evidence" value="ECO:0007669"/>
    <property type="project" value="UniProtKB-KW"/>
</dbReference>
<protein>
    <recommendedName>
        <fullName evidence="3">Store-operated calcium entry-associated regulatory factor</fullName>
    </recommendedName>
    <alternativeName>
        <fullName evidence="13">Transmembrane protein 66</fullName>
    </alternativeName>
</protein>
<evidence type="ECO:0000256" key="3">
    <source>
        <dbReference type="ARBA" id="ARBA00016584"/>
    </source>
</evidence>
<evidence type="ECO:0000256" key="6">
    <source>
        <dbReference type="ARBA" id="ARBA00022692"/>
    </source>
</evidence>
<evidence type="ECO:0000256" key="1">
    <source>
        <dbReference type="ARBA" id="ARBA00004115"/>
    </source>
</evidence>
<dbReference type="PANTHER" id="PTHR15929">
    <property type="entry name" value="STORE-OPERATED CALCIUM ENTRY-ASSOCIATED REGULATORY FACTOR"/>
    <property type="match status" value="1"/>
</dbReference>